<keyword evidence="8" id="KW-0963">Cytoplasm</keyword>
<dbReference type="Pfam" id="PF12838">
    <property type="entry name" value="Fer4_7"/>
    <property type="match status" value="1"/>
</dbReference>
<accession>A0A4R3VNR1</accession>
<sequence length="181" mass="19638">MPEQHTAVTNLSRRSLLTAGRLRGDNTLRPPWSGTESYFLEKCSRCDACVNACETGIIQRGSGGFPFVNFQHGECTFCYSCASACPQALFADRHTVPWTYRLTIQDTCLAQHQVECRSCQDSCEADAIRFRPTAGRVAAPAIDTAACTTCGACIAGCPVEAMTMKKITAAHPPLPARQESQ</sequence>
<dbReference type="Pfam" id="PF13187">
    <property type="entry name" value="Fer4_9"/>
    <property type="match status" value="1"/>
</dbReference>
<evidence type="ECO:0000256" key="6">
    <source>
        <dbReference type="ARBA" id="ARBA00023004"/>
    </source>
</evidence>
<gene>
    <name evidence="8" type="primary">napF</name>
    <name evidence="10" type="ORF">EDC54_105163</name>
</gene>
<dbReference type="Proteomes" id="UP000295433">
    <property type="component" value="Unassembled WGS sequence"/>
</dbReference>
<dbReference type="NCBIfam" id="TIGR00402">
    <property type="entry name" value="napF"/>
    <property type="match status" value="1"/>
</dbReference>
<feature type="binding site" evidence="8">
    <location>
        <position position="43"/>
    </location>
    <ligand>
        <name>[4Fe-4S] cluster</name>
        <dbReference type="ChEBI" id="CHEBI:49883"/>
        <label>1</label>
    </ligand>
</feature>
<comment type="subunit">
    <text evidence="8">Interacts with the cytoplasmic NapA precursor.</text>
</comment>
<dbReference type="PANTHER" id="PTHR43687">
    <property type="entry name" value="ADENYLYLSULFATE REDUCTASE, BETA SUBUNIT"/>
    <property type="match status" value="1"/>
</dbReference>
<feature type="binding site" evidence="8">
    <location>
        <position position="81"/>
    </location>
    <ligand>
        <name>[4Fe-4S] cluster</name>
        <dbReference type="ChEBI" id="CHEBI:49883"/>
        <label>2</label>
    </ligand>
</feature>
<feature type="binding site" evidence="8">
    <location>
        <position position="49"/>
    </location>
    <ligand>
        <name>[4Fe-4S] cluster</name>
        <dbReference type="ChEBI" id="CHEBI:49883"/>
        <label>1</label>
    </ligand>
</feature>
<evidence type="ECO:0000256" key="4">
    <source>
        <dbReference type="ARBA" id="ARBA00022737"/>
    </source>
</evidence>
<dbReference type="GO" id="GO:0046872">
    <property type="term" value="F:metal ion binding"/>
    <property type="evidence" value="ECO:0007669"/>
    <property type="project" value="UniProtKB-KW"/>
</dbReference>
<dbReference type="InterPro" id="IPR004496">
    <property type="entry name" value="NapF"/>
</dbReference>
<feature type="binding site" evidence="8">
    <location>
        <position position="78"/>
    </location>
    <ligand>
        <name>[4Fe-4S] cluster</name>
        <dbReference type="ChEBI" id="CHEBI:49883"/>
        <label>2</label>
    </ligand>
</feature>
<dbReference type="RefSeq" id="WP_132455929.1">
    <property type="nucleotide sequence ID" value="NZ_JAWIZJ010000005.1"/>
</dbReference>
<proteinExistence type="inferred from homology"/>
<dbReference type="HAMAP" id="MF_02201">
    <property type="entry name" value="NapF"/>
    <property type="match status" value="1"/>
</dbReference>
<feature type="binding site" evidence="8">
    <location>
        <position position="85"/>
    </location>
    <ligand>
        <name>[4Fe-4S] cluster</name>
        <dbReference type="ChEBI" id="CHEBI:49883"/>
        <label>2</label>
    </ligand>
</feature>
<keyword evidence="1" id="KW-0813">Transport</keyword>
<feature type="binding site" evidence="8">
    <location>
        <position position="75"/>
    </location>
    <ligand>
        <name>[4Fe-4S] cluster</name>
        <dbReference type="ChEBI" id="CHEBI:49883"/>
        <label>2</label>
    </ligand>
</feature>
<feature type="binding site" evidence="8">
    <location>
        <position position="157"/>
    </location>
    <ligand>
        <name>[4Fe-4S] cluster</name>
        <dbReference type="ChEBI" id="CHEBI:49883"/>
        <label>3</label>
    </ligand>
</feature>
<keyword evidence="2 8" id="KW-0004">4Fe-4S</keyword>
<keyword evidence="11" id="KW-1185">Reference proteome</keyword>
<evidence type="ECO:0000256" key="3">
    <source>
        <dbReference type="ARBA" id="ARBA00022723"/>
    </source>
</evidence>
<feature type="binding site" evidence="8">
    <location>
        <position position="147"/>
    </location>
    <ligand>
        <name>[4Fe-4S] cluster</name>
        <dbReference type="ChEBI" id="CHEBI:49883"/>
        <label>3</label>
    </ligand>
</feature>
<keyword evidence="3 8" id="KW-0479">Metal-binding</keyword>
<organism evidence="10 11">
    <name type="scientific">Samsonia erythrinae</name>
    <dbReference type="NCBI Taxonomy" id="160434"/>
    <lineage>
        <taxon>Bacteria</taxon>
        <taxon>Pseudomonadati</taxon>
        <taxon>Pseudomonadota</taxon>
        <taxon>Gammaproteobacteria</taxon>
        <taxon>Enterobacterales</taxon>
        <taxon>Pectobacteriaceae</taxon>
        <taxon>Samsonia</taxon>
    </lineage>
</organism>
<dbReference type="InterPro" id="IPR017900">
    <property type="entry name" value="4Fe4S_Fe_S_CS"/>
</dbReference>
<dbReference type="CDD" id="cd10564">
    <property type="entry name" value="NapF_like"/>
    <property type="match status" value="1"/>
</dbReference>
<dbReference type="OrthoDB" id="9808559at2"/>
<feature type="domain" description="4Fe-4S ferredoxin-type" evidence="9">
    <location>
        <begin position="64"/>
        <end position="94"/>
    </location>
</feature>
<feature type="binding site" evidence="8">
    <location>
        <position position="46"/>
    </location>
    <ligand>
        <name>[4Fe-4S] cluster</name>
        <dbReference type="ChEBI" id="CHEBI:49883"/>
        <label>1</label>
    </ligand>
</feature>
<feature type="binding site" evidence="8">
    <location>
        <position position="150"/>
    </location>
    <ligand>
        <name>[4Fe-4S] cluster</name>
        <dbReference type="ChEBI" id="CHEBI:49883"/>
        <label>3</label>
    </ligand>
</feature>
<name>A0A4R3VNR1_9GAMM</name>
<protein>
    <recommendedName>
        <fullName evidence="8">Ferredoxin-type protein NapF</fullName>
    </recommendedName>
</protein>
<evidence type="ECO:0000313" key="10">
    <source>
        <dbReference type="EMBL" id="TCV05893.1"/>
    </source>
</evidence>
<evidence type="ECO:0000259" key="9">
    <source>
        <dbReference type="PROSITE" id="PS51379"/>
    </source>
</evidence>
<evidence type="ECO:0000256" key="2">
    <source>
        <dbReference type="ARBA" id="ARBA00022485"/>
    </source>
</evidence>
<dbReference type="GO" id="GO:0005737">
    <property type="term" value="C:cytoplasm"/>
    <property type="evidence" value="ECO:0007669"/>
    <property type="project" value="UniProtKB-SubCell"/>
</dbReference>
<dbReference type="Gene3D" id="3.30.70.20">
    <property type="match status" value="2"/>
</dbReference>
<comment type="similarity">
    <text evidence="8">Belongs to the NapF family.</text>
</comment>
<dbReference type="SUPFAM" id="SSF54862">
    <property type="entry name" value="4Fe-4S ferredoxins"/>
    <property type="match status" value="1"/>
</dbReference>
<dbReference type="AlphaFoldDB" id="A0A4R3VNR1"/>
<feature type="domain" description="4Fe-4S ferredoxin-type" evidence="9">
    <location>
        <begin position="34"/>
        <end position="63"/>
    </location>
</feature>
<dbReference type="EMBL" id="SMBY01000005">
    <property type="protein sequence ID" value="TCV05893.1"/>
    <property type="molecule type" value="Genomic_DNA"/>
</dbReference>
<keyword evidence="4 8" id="KW-0677">Repeat</keyword>
<comment type="caution">
    <text evidence="10">The sequence shown here is derived from an EMBL/GenBank/DDBJ whole genome shotgun (WGS) entry which is preliminary data.</text>
</comment>
<comment type="function">
    <text evidence="8">Could be involved in the maturation of NapA, the catalytic subunit of the periplasmic nitrate reductase, before its export into the periplasm.</text>
</comment>
<dbReference type="InterPro" id="IPR017896">
    <property type="entry name" value="4Fe4S_Fe-S-bd"/>
</dbReference>
<dbReference type="InterPro" id="IPR050572">
    <property type="entry name" value="Fe-S_Ferredoxin"/>
</dbReference>
<feature type="binding site" evidence="8">
    <location>
        <position position="53"/>
    </location>
    <ligand>
        <name>[4Fe-4S] cluster</name>
        <dbReference type="ChEBI" id="CHEBI:49883"/>
        <label>1</label>
    </ligand>
</feature>
<keyword evidence="7 8" id="KW-0411">Iron-sulfur</keyword>
<evidence type="ECO:0000256" key="7">
    <source>
        <dbReference type="ARBA" id="ARBA00023014"/>
    </source>
</evidence>
<comment type="subcellular location">
    <subcellularLocation>
        <location evidence="8">Cytoplasm</location>
    </subcellularLocation>
</comment>
<dbReference type="PROSITE" id="PS51379">
    <property type="entry name" value="4FE4S_FER_2"/>
    <property type="match status" value="3"/>
</dbReference>
<feature type="binding site" evidence="8">
    <location>
        <position position="153"/>
    </location>
    <ligand>
        <name>[4Fe-4S] cluster</name>
        <dbReference type="ChEBI" id="CHEBI:49883"/>
        <label>3</label>
    </ligand>
</feature>
<evidence type="ECO:0000313" key="11">
    <source>
        <dbReference type="Proteomes" id="UP000295433"/>
    </source>
</evidence>
<feature type="domain" description="4Fe-4S ferredoxin-type" evidence="9">
    <location>
        <begin position="138"/>
        <end position="167"/>
    </location>
</feature>
<evidence type="ECO:0000256" key="8">
    <source>
        <dbReference type="HAMAP-Rule" id="MF_02201"/>
    </source>
</evidence>
<keyword evidence="6 8" id="KW-0408">Iron</keyword>
<comment type="cofactor">
    <cofactor evidence="8">
        <name>[4Fe-4S] cluster</name>
        <dbReference type="ChEBI" id="CHEBI:49883"/>
    </cofactor>
</comment>
<evidence type="ECO:0000256" key="1">
    <source>
        <dbReference type="ARBA" id="ARBA00022448"/>
    </source>
</evidence>
<dbReference type="GO" id="GO:0051539">
    <property type="term" value="F:4 iron, 4 sulfur cluster binding"/>
    <property type="evidence" value="ECO:0007669"/>
    <property type="project" value="UniProtKB-UniRule"/>
</dbReference>
<dbReference type="PROSITE" id="PS00198">
    <property type="entry name" value="4FE4S_FER_1"/>
    <property type="match status" value="2"/>
</dbReference>
<evidence type="ECO:0000256" key="5">
    <source>
        <dbReference type="ARBA" id="ARBA00022982"/>
    </source>
</evidence>
<keyword evidence="5" id="KW-0249">Electron transport</keyword>
<reference evidence="10 11" key="1">
    <citation type="submission" date="2019-03" db="EMBL/GenBank/DDBJ databases">
        <title>Genomic Encyclopedia of Type Strains, Phase IV (KMG-IV): sequencing the most valuable type-strain genomes for metagenomic binning, comparative biology and taxonomic classification.</title>
        <authorList>
            <person name="Goeker M."/>
        </authorList>
    </citation>
    <scope>NUCLEOTIDE SEQUENCE [LARGE SCALE GENOMIC DNA]</scope>
    <source>
        <strain evidence="10 11">DSM 16730</strain>
    </source>
</reference>
<dbReference type="PANTHER" id="PTHR43687:SF6">
    <property type="entry name" value="L-ASPARTATE SEMIALDEHYDE SULFURTRANSFERASE IRON-SULFUR SUBUNIT"/>
    <property type="match status" value="1"/>
</dbReference>